<gene>
    <name evidence="2" type="ORF">ElyMa_001881000</name>
</gene>
<evidence type="ECO:0000313" key="3">
    <source>
        <dbReference type="Proteomes" id="UP000762676"/>
    </source>
</evidence>
<feature type="non-terminal residue" evidence="2">
    <location>
        <position position="221"/>
    </location>
</feature>
<organism evidence="2 3">
    <name type="scientific">Elysia marginata</name>
    <dbReference type="NCBI Taxonomy" id="1093978"/>
    <lineage>
        <taxon>Eukaryota</taxon>
        <taxon>Metazoa</taxon>
        <taxon>Spiralia</taxon>
        <taxon>Lophotrochozoa</taxon>
        <taxon>Mollusca</taxon>
        <taxon>Gastropoda</taxon>
        <taxon>Heterobranchia</taxon>
        <taxon>Euthyneura</taxon>
        <taxon>Panpulmonata</taxon>
        <taxon>Sacoglossa</taxon>
        <taxon>Placobranchoidea</taxon>
        <taxon>Plakobranchidae</taxon>
        <taxon>Elysia</taxon>
    </lineage>
</organism>
<feature type="region of interest" description="Disordered" evidence="1">
    <location>
        <begin position="1"/>
        <end position="25"/>
    </location>
</feature>
<dbReference type="Proteomes" id="UP000762676">
    <property type="component" value="Unassembled WGS sequence"/>
</dbReference>
<sequence length="221" mass="24136">NNGSMSDTEGRPTVQPTEPTEFSRQESEVLKDFFNSLGARPKTNTKAELEAWLVSYATDLQSKRDVKHTAGFAASLASTPVANSLPAATMAACTSATATSNTAAQSVPIIHLGRKPWLMKFTGNPLDYQLWRQQLRSLVGEQHPVRDIKDAIRSSLQGQDGHVATFLSQEATITEIMSKLDSVYGTLDTEADALGSFYGARQRQEETVADWGCRLETLLAQ</sequence>
<feature type="non-terminal residue" evidence="2">
    <location>
        <position position="1"/>
    </location>
</feature>
<proteinExistence type="predicted"/>
<comment type="caution">
    <text evidence="2">The sequence shown here is derived from an EMBL/GenBank/DDBJ whole genome shotgun (WGS) entry which is preliminary data.</text>
</comment>
<accession>A0AAV4EPS8</accession>
<reference evidence="2 3" key="1">
    <citation type="journal article" date="2021" name="Elife">
        <title>Chloroplast acquisition without the gene transfer in kleptoplastic sea slugs, Plakobranchus ocellatus.</title>
        <authorList>
            <person name="Maeda T."/>
            <person name="Takahashi S."/>
            <person name="Yoshida T."/>
            <person name="Shimamura S."/>
            <person name="Takaki Y."/>
            <person name="Nagai Y."/>
            <person name="Toyoda A."/>
            <person name="Suzuki Y."/>
            <person name="Arimoto A."/>
            <person name="Ishii H."/>
            <person name="Satoh N."/>
            <person name="Nishiyama T."/>
            <person name="Hasebe M."/>
            <person name="Maruyama T."/>
            <person name="Minagawa J."/>
            <person name="Obokata J."/>
            <person name="Shigenobu S."/>
        </authorList>
    </citation>
    <scope>NUCLEOTIDE SEQUENCE [LARGE SCALE GENOMIC DNA]</scope>
</reference>
<keyword evidence="3" id="KW-1185">Reference proteome</keyword>
<protein>
    <submittedName>
        <fullName evidence="2">Uncharacterized protein</fullName>
    </submittedName>
</protein>
<name>A0AAV4EPS8_9GAST</name>
<dbReference type="AlphaFoldDB" id="A0AAV4EPS8"/>
<dbReference type="EMBL" id="BMAT01003819">
    <property type="protein sequence ID" value="GFR62869.1"/>
    <property type="molecule type" value="Genomic_DNA"/>
</dbReference>
<evidence type="ECO:0000313" key="2">
    <source>
        <dbReference type="EMBL" id="GFR62869.1"/>
    </source>
</evidence>
<evidence type="ECO:0000256" key="1">
    <source>
        <dbReference type="SAM" id="MobiDB-lite"/>
    </source>
</evidence>